<keyword evidence="2" id="KW-0812">Transmembrane</keyword>
<organism evidence="3 4">
    <name type="scientific">Linnemannia elongata AG-77</name>
    <dbReference type="NCBI Taxonomy" id="1314771"/>
    <lineage>
        <taxon>Eukaryota</taxon>
        <taxon>Fungi</taxon>
        <taxon>Fungi incertae sedis</taxon>
        <taxon>Mucoromycota</taxon>
        <taxon>Mortierellomycotina</taxon>
        <taxon>Mortierellomycetes</taxon>
        <taxon>Mortierellales</taxon>
        <taxon>Mortierellaceae</taxon>
        <taxon>Linnemannia</taxon>
    </lineage>
</organism>
<evidence type="ECO:0008006" key="5">
    <source>
        <dbReference type="Google" id="ProtNLM"/>
    </source>
</evidence>
<protein>
    <recommendedName>
        <fullName evidence="5">Transmembrane protein</fullName>
    </recommendedName>
</protein>
<evidence type="ECO:0000256" key="2">
    <source>
        <dbReference type="SAM" id="Phobius"/>
    </source>
</evidence>
<feature type="region of interest" description="Disordered" evidence="1">
    <location>
        <begin position="668"/>
        <end position="721"/>
    </location>
</feature>
<proteinExistence type="predicted"/>
<evidence type="ECO:0000313" key="3">
    <source>
        <dbReference type="EMBL" id="OAQ35498.1"/>
    </source>
</evidence>
<sequence length="721" mass="79410">MIFSVPFWVSSLAITLIKIILSGTIGAVLTFYVRYSSDQYANSIRWSRIGGLYETTTLLKNSLQKLPQRSSIIMAVMIIANVLTLFVTISLGAFVSRTDMASDPTSAVVITGRLPPANSLTWTDWSSLMQADAGMEDTLVQLLNNTRINPNPLPKTDYAPRKYDYEIPCEETGVLLSDGSENSSLLYPSLHDNCKVMLVTLLNGTFYSWDAKNATNRKISEGVHMVTAPFSYHSELHGKIMELTPTVEAFNGRMCSGDDPDLAILHSFPKNGMTSLPQTYATRCQYDTDDSFIMTATYIKFAVNRLNDFDKVTTSIMNDASSLPLLQSMYAAINNGTFLTTTDNSTLVILTSLSTNIDVLMCVSMFSNTPSTTSTVGLLCSYFHVTTIATKPQPWDPIPPKIFNQLYTPFFNKNFNATNRNEIVIYHMPLGLNDSMDTYSAPHLLKATADATVYLASLGHNVFMNTQTEQLYVLYDTVTFKDAFETPDYLLIFLLVASLVCIVVWASSEKFTPVFNGSMYKVIYEEIKSKDDKTQMLMDCTHNPLAFEGYQAISDLDEQVRRSSQEYDMTVLENRSTEQPPPQQIPTQQASTLQDIPTLSPFMPSASSFASAATTTPASLVFPALPASPVAPVDPVAFASTAASSYHTETTLLSSQPVNPIYSPPIPPRPQAHDGTRTCASSTQVLPPLHTATNHVSQETPSSPPSLPSTQTSTRIQSPFL</sequence>
<feature type="transmembrane region" description="Helical" evidence="2">
    <location>
        <begin position="72"/>
        <end position="95"/>
    </location>
</feature>
<reference evidence="3 4" key="1">
    <citation type="submission" date="2016-05" db="EMBL/GenBank/DDBJ databases">
        <title>Genome sequencing reveals origins of a unique bacterial endosymbiosis in the earliest lineages of terrestrial Fungi.</title>
        <authorList>
            <consortium name="DOE Joint Genome Institute"/>
            <person name="Uehling J."/>
            <person name="Gryganskyi A."/>
            <person name="Hameed K."/>
            <person name="Tschaplinski T."/>
            <person name="Misztal P."/>
            <person name="Wu S."/>
            <person name="Desiro A."/>
            <person name="Vande Pol N."/>
            <person name="Du Z.-Y."/>
            <person name="Zienkiewicz A."/>
            <person name="Zienkiewicz K."/>
            <person name="Morin E."/>
            <person name="Tisserant E."/>
            <person name="Splivallo R."/>
            <person name="Hainaut M."/>
            <person name="Henrissat B."/>
            <person name="Ohm R."/>
            <person name="Kuo A."/>
            <person name="Yan J."/>
            <person name="Lipzen A."/>
            <person name="Nolan M."/>
            <person name="Labutti K."/>
            <person name="Barry K."/>
            <person name="Goldstein A."/>
            <person name="Labbe J."/>
            <person name="Schadt C."/>
            <person name="Tuskan G."/>
            <person name="Grigoriev I."/>
            <person name="Martin F."/>
            <person name="Vilgalys R."/>
            <person name="Bonito G."/>
        </authorList>
    </citation>
    <scope>NUCLEOTIDE SEQUENCE [LARGE SCALE GENOMIC DNA]</scope>
    <source>
        <strain evidence="3 4">AG-77</strain>
    </source>
</reference>
<keyword evidence="2" id="KW-0472">Membrane</keyword>
<evidence type="ECO:0000313" key="4">
    <source>
        <dbReference type="Proteomes" id="UP000078512"/>
    </source>
</evidence>
<feature type="compositionally biased region" description="Polar residues" evidence="1">
    <location>
        <begin position="678"/>
        <end position="696"/>
    </location>
</feature>
<keyword evidence="2" id="KW-1133">Transmembrane helix</keyword>
<gene>
    <name evidence="3" type="ORF">K457DRAFT_13411</name>
</gene>
<keyword evidence="4" id="KW-1185">Reference proteome</keyword>
<feature type="transmembrane region" description="Helical" evidence="2">
    <location>
        <begin position="12"/>
        <end position="35"/>
    </location>
</feature>
<feature type="transmembrane region" description="Helical" evidence="2">
    <location>
        <begin position="489"/>
        <end position="506"/>
    </location>
</feature>
<name>A0A197KEA0_9FUNG</name>
<dbReference type="EMBL" id="KV442014">
    <property type="protein sequence ID" value="OAQ35498.1"/>
    <property type="molecule type" value="Genomic_DNA"/>
</dbReference>
<accession>A0A197KEA0</accession>
<evidence type="ECO:0000256" key="1">
    <source>
        <dbReference type="SAM" id="MobiDB-lite"/>
    </source>
</evidence>
<dbReference type="Proteomes" id="UP000078512">
    <property type="component" value="Unassembled WGS sequence"/>
</dbReference>
<dbReference type="OrthoDB" id="2387820at2759"/>
<dbReference type="AlphaFoldDB" id="A0A197KEA0"/>